<comment type="catalytic activity">
    <reaction evidence="1">
        <text>alpha-D-glucose 6-phosphate = beta-D-glucose 6-phosphate</text>
        <dbReference type="Rhea" id="RHEA:16249"/>
        <dbReference type="ChEBI" id="CHEBI:58225"/>
        <dbReference type="ChEBI" id="CHEBI:58247"/>
        <dbReference type="EC" id="5.1.3.15"/>
    </reaction>
</comment>
<dbReference type="EMBL" id="QEAQ01000098">
    <property type="protein sequence ID" value="TPX55705.1"/>
    <property type="molecule type" value="Genomic_DNA"/>
</dbReference>
<dbReference type="PANTHER" id="PTHR11122">
    <property type="entry name" value="APOSPORY-ASSOCIATED PROTEIN C-RELATED"/>
    <property type="match status" value="1"/>
</dbReference>
<dbReference type="STRING" id="109895.A0A507DX03"/>
<keyword evidence="9" id="KW-1185">Reference proteome</keyword>
<proteinExistence type="inferred from homology"/>
<evidence type="ECO:0000313" key="9">
    <source>
        <dbReference type="Proteomes" id="UP000318582"/>
    </source>
</evidence>
<dbReference type="GO" id="GO:0047938">
    <property type="term" value="F:glucose-6-phosphate 1-epimerase activity"/>
    <property type="evidence" value="ECO:0007669"/>
    <property type="project" value="UniProtKB-UniRule"/>
</dbReference>
<dbReference type="GO" id="GO:0030246">
    <property type="term" value="F:carbohydrate binding"/>
    <property type="evidence" value="ECO:0007669"/>
    <property type="project" value="UniProtKB-UniRule"/>
</dbReference>
<dbReference type="Proteomes" id="UP000318582">
    <property type="component" value="Unassembled WGS sequence"/>
</dbReference>
<dbReference type="SUPFAM" id="SSF74650">
    <property type="entry name" value="Galactose mutarotase-like"/>
    <property type="match status" value="1"/>
</dbReference>
<dbReference type="InterPro" id="IPR008183">
    <property type="entry name" value="Aldose_1/G6P_1-epimerase"/>
</dbReference>
<protein>
    <recommendedName>
        <fullName evidence="3 5">Glucose-6-phosphate 1-epimerase</fullName>
        <ecNumber evidence="3 5">5.1.3.15</ecNumber>
    </recommendedName>
</protein>
<sequence length="280" mass="30865">MTGKGDTVTLTIGTSTAEIYLFGATLTSWKTDGVERIFVSETAHLDGSKAIRGGIPLVFPHFGTVATSKLPQHGFARNSSWECVKKTESTAEFHLKPDGVPTKLRELWPHDFHLIYTVTLAANTLKTSLTINNPSQEAWDFTTLLHTYFAVKDISRVKVAGLKGYAFLDKVNPPEGDAKPEESREHVNVAGEVDRVYEAVSNNKITILETGSGDVEVHKSHFPDVVVWNPWIEKAKAMADFGDEDYRKMICVEVGSVTDFISLAPGKTWEGSQTLVVARL</sequence>
<dbReference type="EC" id="5.1.3.15" evidence="3 5"/>
<evidence type="ECO:0000313" key="8">
    <source>
        <dbReference type="EMBL" id="TPX55705.1"/>
    </source>
</evidence>
<comment type="caution">
    <text evidence="8">The sequence shown here is derived from an EMBL/GenBank/DDBJ whole genome shotgun (WGS) entry which is preliminary data.</text>
</comment>
<dbReference type="InterPro" id="IPR025532">
    <property type="entry name" value="G6P_1-epimerase"/>
</dbReference>
<dbReference type="Pfam" id="PF01263">
    <property type="entry name" value="Aldose_epim"/>
    <property type="match status" value="1"/>
</dbReference>
<evidence type="ECO:0000256" key="4">
    <source>
        <dbReference type="ARBA" id="ARBA00023235"/>
    </source>
</evidence>
<evidence type="ECO:0000256" key="1">
    <source>
        <dbReference type="ARBA" id="ARBA00001096"/>
    </source>
</evidence>
<dbReference type="PIRSF" id="PIRSF016020">
    <property type="entry name" value="PHexose_mutarotase"/>
    <property type="match status" value="1"/>
</dbReference>
<feature type="binding site" evidence="7">
    <location>
        <position position="52"/>
    </location>
    <ligand>
        <name>substrate</name>
    </ligand>
</feature>
<evidence type="ECO:0000256" key="5">
    <source>
        <dbReference type="PIRNR" id="PIRNR016020"/>
    </source>
</evidence>
<comment type="function">
    <text evidence="5">Catalyzes the interconversion between the alpha and beta anomers from at least three hexose 6-phosphate sugars (Glc6P, Gal6P, and Man6P).</text>
</comment>
<dbReference type="CDD" id="cd09020">
    <property type="entry name" value="D-hex-6-P-epi_like"/>
    <property type="match status" value="1"/>
</dbReference>
<feature type="binding site" evidence="7">
    <location>
        <position position="77"/>
    </location>
    <ligand>
        <name>substrate</name>
    </ligand>
</feature>
<dbReference type="InterPro" id="IPR014718">
    <property type="entry name" value="GH-type_carb-bd"/>
</dbReference>
<dbReference type="GO" id="GO:0005975">
    <property type="term" value="P:carbohydrate metabolic process"/>
    <property type="evidence" value="ECO:0007669"/>
    <property type="project" value="InterPro"/>
</dbReference>
<evidence type="ECO:0000256" key="6">
    <source>
        <dbReference type="PIRSR" id="PIRSR016020-1"/>
    </source>
</evidence>
<dbReference type="AlphaFoldDB" id="A0A507DX03"/>
<feature type="active site" evidence="6">
    <location>
        <position position="146"/>
    </location>
</feature>
<dbReference type="PANTHER" id="PTHR11122:SF13">
    <property type="entry name" value="GLUCOSE-6-PHOSPHATE 1-EPIMERASE"/>
    <property type="match status" value="1"/>
</dbReference>
<gene>
    <name evidence="8" type="ORF">PhCBS80983_g05088</name>
</gene>
<feature type="binding site" evidence="7">
    <location>
        <position position="72"/>
    </location>
    <ligand>
        <name>substrate</name>
    </ligand>
</feature>
<reference evidence="8 9" key="1">
    <citation type="journal article" date="2019" name="Sci. Rep.">
        <title>Comparative genomics of chytrid fungi reveal insights into the obligate biotrophic and pathogenic lifestyle of Synchytrium endobioticum.</title>
        <authorList>
            <person name="van de Vossenberg B.T.L.H."/>
            <person name="Warris S."/>
            <person name="Nguyen H.D.T."/>
            <person name="van Gent-Pelzer M.P.E."/>
            <person name="Joly D.L."/>
            <person name="van de Geest H.C."/>
            <person name="Bonants P.J.M."/>
            <person name="Smith D.S."/>
            <person name="Levesque C.A."/>
            <person name="van der Lee T.A.J."/>
        </authorList>
    </citation>
    <scope>NUCLEOTIDE SEQUENCE [LARGE SCALE GENOMIC DNA]</scope>
    <source>
        <strain evidence="8 9">CBS 809.83</strain>
    </source>
</reference>
<evidence type="ECO:0000256" key="2">
    <source>
        <dbReference type="ARBA" id="ARBA00005866"/>
    </source>
</evidence>
<keyword evidence="4 5" id="KW-0413">Isomerase</keyword>
<dbReference type="Gene3D" id="2.70.98.10">
    <property type="match status" value="1"/>
</dbReference>
<accession>A0A507DX03</accession>
<evidence type="ECO:0000256" key="3">
    <source>
        <dbReference type="ARBA" id="ARBA00012083"/>
    </source>
</evidence>
<dbReference type="InterPro" id="IPR011013">
    <property type="entry name" value="Gal_mutarotase_sf_dom"/>
</dbReference>
<comment type="similarity">
    <text evidence="2 5">Belongs to the glucose-6-phosphate 1-epimerase family.</text>
</comment>
<organism evidence="8 9">
    <name type="scientific">Powellomyces hirtus</name>
    <dbReference type="NCBI Taxonomy" id="109895"/>
    <lineage>
        <taxon>Eukaryota</taxon>
        <taxon>Fungi</taxon>
        <taxon>Fungi incertae sedis</taxon>
        <taxon>Chytridiomycota</taxon>
        <taxon>Chytridiomycota incertae sedis</taxon>
        <taxon>Chytridiomycetes</taxon>
        <taxon>Spizellomycetales</taxon>
        <taxon>Powellomycetaceae</taxon>
        <taxon>Powellomyces</taxon>
    </lineage>
</organism>
<feature type="active site" evidence="6">
    <location>
        <position position="253"/>
    </location>
</feature>
<evidence type="ECO:0000256" key="7">
    <source>
        <dbReference type="PIRSR" id="PIRSR016020-2"/>
    </source>
</evidence>
<dbReference type="GO" id="GO:0005737">
    <property type="term" value="C:cytoplasm"/>
    <property type="evidence" value="ECO:0007669"/>
    <property type="project" value="TreeGrafter"/>
</dbReference>
<name>A0A507DX03_9FUNG</name>